<organism evidence="1 2">
    <name type="scientific">Halorientalis persicus</name>
    <dbReference type="NCBI Taxonomy" id="1367881"/>
    <lineage>
        <taxon>Archaea</taxon>
        <taxon>Methanobacteriati</taxon>
        <taxon>Methanobacteriota</taxon>
        <taxon>Stenosarchaea group</taxon>
        <taxon>Halobacteria</taxon>
        <taxon>Halobacteriales</taxon>
        <taxon>Haloarculaceae</taxon>
        <taxon>Halorientalis</taxon>
    </lineage>
</organism>
<dbReference type="EMBL" id="FOCX01000008">
    <property type="protein sequence ID" value="SEO12815.1"/>
    <property type="molecule type" value="Genomic_DNA"/>
</dbReference>
<name>A0A1H8M651_9EURY</name>
<accession>A0A1H8M651</accession>
<dbReference type="Proteomes" id="UP000198775">
    <property type="component" value="Unassembled WGS sequence"/>
</dbReference>
<dbReference type="AlphaFoldDB" id="A0A1H8M651"/>
<reference evidence="2" key="1">
    <citation type="submission" date="2016-10" db="EMBL/GenBank/DDBJ databases">
        <authorList>
            <person name="Varghese N."/>
            <person name="Submissions S."/>
        </authorList>
    </citation>
    <scope>NUCLEOTIDE SEQUENCE [LARGE SCALE GENOMIC DNA]</scope>
    <source>
        <strain evidence="2">IBRC-M 10043</strain>
    </source>
</reference>
<protein>
    <submittedName>
        <fullName evidence="1">Uncharacterized protein</fullName>
    </submittedName>
</protein>
<sequence length="326" mass="34176">MDRRQFVRATGTAGALATTSLAGCLGGVLNGVTGGGSSVSEGESAAYNAWIGTSTTDGGGGIDVSSAAGATLRNDAGDGQENQRIQDDALAMSVTEWAVPIGWLSQALNPKGIAKPTADGSNTDRFTLVNGTRVFEGDYDTDAIRQTQERNASRSEEYEGYTLYIDGNATTAVSQDAVLYVSDEAAGVEDATARIEATIDAATNERTRFAGEYEAYDELQSALPVRGYSGVEFDPDGGVLEGDSERDFTTLQDTDIDPDVLGFAGSASIEEDDLTVAVALRYPSADAVDDRGTIESELGQEADERAIEIDGPLVIVEGEYNALSED</sequence>
<dbReference type="RefSeq" id="WP_092659854.1">
    <property type="nucleotide sequence ID" value="NZ_FOCX01000008.1"/>
</dbReference>
<evidence type="ECO:0000313" key="1">
    <source>
        <dbReference type="EMBL" id="SEO12815.1"/>
    </source>
</evidence>
<proteinExistence type="predicted"/>
<dbReference type="OrthoDB" id="375895at2157"/>
<gene>
    <name evidence="1" type="ORF">SAMN05216388_1008132</name>
</gene>
<dbReference type="PROSITE" id="PS51257">
    <property type="entry name" value="PROKAR_LIPOPROTEIN"/>
    <property type="match status" value="1"/>
</dbReference>
<evidence type="ECO:0000313" key="2">
    <source>
        <dbReference type="Proteomes" id="UP000198775"/>
    </source>
</evidence>
<keyword evidence="2" id="KW-1185">Reference proteome</keyword>